<dbReference type="EMBL" id="JAHIBW010000008">
    <property type="protein sequence ID" value="KAG7308903.1"/>
    <property type="molecule type" value="Genomic_DNA"/>
</dbReference>
<feature type="transmembrane region" description="Helical" evidence="6">
    <location>
        <begin position="189"/>
        <end position="211"/>
    </location>
</feature>
<evidence type="ECO:0000256" key="6">
    <source>
        <dbReference type="SAM" id="Phobius"/>
    </source>
</evidence>
<comment type="caution">
    <text evidence="8">The sequence shown here is derived from an EMBL/GenBank/DDBJ whole genome shotgun (WGS) entry which is preliminary data.</text>
</comment>
<evidence type="ECO:0000313" key="9">
    <source>
        <dbReference type="Proteomes" id="UP000823941"/>
    </source>
</evidence>
<feature type="transmembrane region" description="Helical" evidence="6">
    <location>
        <begin position="39"/>
        <end position="61"/>
    </location>
</feature>
<evidence type="ECO:0000256" key="2">
    <source>
        <dbReference type="ARBA" id="ARBA00022692"/>
    </source>
</evidence>
<evidence type="ECO:0000256" key="1">
    <source>
        <dbReference type="ARBA" id="ARBA00004141"/>
    </source>
</evidence>
<reference evidence="8 9" key="1">
    <citation type="submission" date="2021-06" db="EMBL/GenBank/DDBJ databases">
        <title>A haploid diamondback moth (Plutella xylostella L.) genome assembly resolves 31 chromosomes and identifies a diamide resistance mutation.</title>
        <authorList>
            <person name="Ward C.M."/>
            <person name="Perry K.D."/>
            <person name="Baker G."/>
            <person name="Powis K."/>
            <person name="Heckel D.G."/>
            <person name="Baxter S.W."/>
        </authorList>
    </citation>
    <scope>NUCLEOTIDE SEQUENCE [LARGE SCALE GENOMIC DNA]</scope>
    <source>
        <strain evidence="8 9">LV</strain>
        <tissue evidence="8">Single pupa</tissue>
    </source>
</reference>
<proteinExistence type="predicted"/>
<feature type="transmembrane region" description="Helical" evidence="6">
    <location>
        <begin position="101"/>
        <end position="120"/>
    </location>
</feature>
<keyword evidence="3 6" id="KW-1133">Transmembrane helix</keyword>
<feature type="transmembrane region" description="Helical" evidence="6">
    <location>
        <begin position="234"/>
        <end position="254"/>
    </location>
</feature>
<dbReference type="Proteomes" id="UP000823941">
    <property type="component" value="Chromosome 8"/>
</dbReference>
<sequence length="1072" mass="117098">MSAPMLRALWRQVMRRRDFGGQEQLDETPLNRCLNTWDLTALGLGSTLGVGVYVLVGSVAADVAGPAVVVSFLIAAVASLFAGLCYAEFGSRIPRAGSSYIYTYVAVGELAAFVIGWNVVLECMLGAASVARGLSMHVDNLSGKAMSAWGRAALPMAVPYLADYFDVLAFIIVVLLGGIVCVGVKQSSIVNNVFTIINMAVIAFILVAGAFKVDPANWSIPAEKVPAGFGTGGFFPYGVWGAVKGAALCFYGFVGFDSISFTGEEVRQPRRSIPVSILAVLAVVALAYCAVAAVVTMMLPYYLLERMSAVAFVFEAVGWDWARWVVAVGAVFGMLASLFGSLIPMPRLLYAMASDGLMCRCLAHVSTRGQSPVAATLLSVALIAFLSSTMELTQLIMMLCVGTLMSYTFVAACVIALRYASPIKPASQAGLLRQLFGCGERHNASSLSSNIVNVTTFLFVVISIAVALVGLHLDAPLVPLVALNVVALALVLVISLQPTAKEELAFKTPLVPLIPCLSIYIDIHLMMHVSPQTWIRVLIWILIGLPIYFTSVWCYSLRQSNPDNDVNSASNPHAEKNGKHKLQIVIEPPTPSGTMERKQMEEKAQTPSTPPPTQDKITNIDKINTVQFLTEEIIVQQAVIDHYEEKEAKIIDLLDQVLQAEEDAYGEVKSITSEDNTITTLPEPNVPSDNVILYNKSYSELSDAGSEASLSITGLSKYDVIAQVHREDMPIVSEESNSMENIVLEKTLNEEDQNLDPNEEDQTTNEIHNQRDGINETNVLSDEHEQVTRFNESESNSGTDESGYSDTTDVNNLNDSVEDTTDEPKIPSPPPMDENYFATPIFKKSYTIASRPNKSKLDDVVENTPRESVTSNASNDDNIVFGSARQQSFMSKLNNIFQTKILNPEEEIEKKPEALKRSLSVGNLAKNNDLKLSNNHDTSPPPPPPMLLFADLKKELLSRDNSSLKSVSVREKEPKNIEEEDEIEGRDTSLSKEDLKSKLENLFATGGPKPFRQSSHTNVSTPEEKNETETSSVDSTPKIPKIEKNDTLKRQKAIFGEVLNSFRLSLHKDDNV</sequence>
<dbReference type="Pfam" id="PF13906">
    <property type="entry name" value="AA_permease_C"/>
    <property type="match status" value="1"/>
</dbReference>
<keyword evidence="9" id="KW-1185">Reference proteome</keyword>
<feature type="transmembrane region" description="Helical" evidence="6">
    <location>
        <begin position="477"/>
        <end position="496"/>
    </location>
</feature>
<feature type="region of interest" description="Disordered" evidence="5">
    <location>
        <begin position="926"/>
        <end position="947"/>
    </location>
</feature>
<feature type="compositionally biased region" description="Polar residues" evidence="5">
    <location>
        <begin position="788"/>
        <end position="815"/>
    </location>
</feature>
<feature type="compositionally biased region" description="Basic and acidic residues" evidence="5">
    <location>
        <begin position="595"/>
        <end position="604"/>
    </location>
</feature>
<feature type="transmembrane region" description="Helical" evidence="6">
    <location>
        <begin position="275"/>
        <end position="304"/>
    </location>
</feature>
<feature type="transmembrane region" description="Helical" evidence="6">
    <location>
        <begin position="324"/>
        <end position="350"/>
    </location>
</feature>
<feature type="transmembrane region" description="Helical" evidence="6">
    <location>
        <begin position="67"/>
        <end position="89"/>
    </location>
</feature>
<feature type="compositionally biased region" description="Polar residues" evidence="5">
    <location>
        <begin position="1012"/>
        <end position="1021"/>
    </location>
</feature>
<dbReference type="PANTHER" id="PTHR43243:SF105">
    <property type="entry name" value="CATIONIC AMINO ACID TRANSPORTER C-TERMINAL DOMAIN-CONTAINING PROTEIN"/>
    <property type="match status" value="1"/>
</dbReference>
<feature type="transmembrane region" description="Helical" evidence="6">
    <location>
        <begin position="371"/>
        <end position="389"/>
    </location>
</feature>
<feature type="region of interest" description="Disordered" evidence="5">
    <location>
        <begin position="566"/>
        <end position="617"/>
    </location>
</feature>
<dbReference type="InterPro" id="IPR029485">
    <property type="entry name" value="CAT_C"/>
</dbReference>
<feature type="region of interest" description="Disordered" evidence="5">
    <location>
        <begin position="748"/>
        <end position="834"/>
    </location>
</feature>
<feature type="compositionally biased region" description="Basic and acidic residues" evidence="5">
    <location>
        <begin position="985"/>
        <end position="999"/>
    </location>
</feature>
<evidence type="ECO:0000256" key="5">
    <source>
        <dbReference type="SAM" id="MobiDB-lite"/>
    </source>
</evidence>
<keyword evidence="4 6" id="KW-0472">Membrane</keyword>
<evidence type="ECO:0000313" key="8">
    <source>
        <dbReference type="EMBL" id="KAG7308903.1"/>
    </source>
</evidence>
<dbReference type="Pfam" id="PF13520">
    <property type="entry name" value="AA_permease_2"/>
    <property type="match status" value="1"/>
</dbReference>
<feature type="transmembrane region" description="Helical" evidence="6">
    <location>
        <begin position="451"/>
        <end position="471"/>
    </location>
</feature>
<feature type="region of interest" description="Disordered" evidence="5">
    <location>
        <begin position="960"/>
        <end position="1044"/>
    </location>
</feature>
<feature type="compositionally biased region" description="Acidic residues" evidence="5">
    <location>
        <begin position="750"/>
        <end position="763"/>
    </location>
</feature>
<protein>
    <recommendedName>
        <fullName evidence="7">Cationic amino acid transporter C-terminal domain-containing protein</fullName>
    </recommendedName>
</protein>
<evidence type="ECO:0000256" key="4">
    <source>
        <dbReference type="ARBA" id="ARBA00023136"/>
    </source>
</evidence>
<dbReference type="PANTHER" id="PTHR43243">
    <property type="entry name" value="INNER MEMBRANE TRANSPORTER YGJI-RELATED"/>
    <property type="match status" value="1"/>
</dbReference>
<comment type="subcellular location">
    <subcellularLocation>
        <location evidence="1">Membrane</location>
        <topology evidence="1">Multi-pass membrane protein</topology>
    </subcellularLocation>
</comment>
<feature type="transmembrane region" description="Helical" evidence="6">
    <location>
        <begin position="395"/>
        <end position="417"/>
    </location>
</feature>
<dbReference type="InterPro" id="IPR002293">
    <property type="entry name" value="AA/rel_permease1"/>
</dbReference>
<gene>
    <name evidence="8" type="ORF">JYU34_006173</name>
</gene>
<feature type="domain" description="Cationic amino acid transporter C-terminal" evidence="7">
    <location>
        <begin position="506"/>
        <end position="550"/>
    </location>
</feature>
<feature type="compositionally biased region" description="Basic and acidic residues" evidence="5">
    <location>
        <begin position="968"/>
        <end position="977"/>
    </location>
</feature>
<name>A0ABQ7QV46_PLUXY</name>
<keyword evidence="2 6" id="KW-0812">Transmembrane</keyword>
<dbReference type="Gene3D" id="1.20.1740.10">
    <property type="entry name" value="Amino acid/polyamine transporter I"/>
    <property type="match status" value="1"/>
</dbReference>
<organism evidence="8 9">
    <name type="scientific">Plutella xylostella</name>
    <name type="common">Diamondback moth</name>
    <name type="synonym">Plutella maculipennis</name>
    <dbReference type="NCBI Taxonomy" id="51655"/>
    <lineage>
        <taxon>Eukaryota</taxon>
        <taxon>Metazoa</taxon>
        <taxon>Ecdysozoa</taxon>
        <taxon>Arthropoda</taxon>
        <taxon>Hexapoda</taxon>
        <taxon>Insecta</taxon>
        <taxon>Pterygota</taxon>
        <taxon>Neoptera</taxon>
        <taxon>Endopterygota</taxon>
        <taxon>Lepidoptera</taxon>
        <taxon>Glossata</taxon>
        <taxon>Ditrysia</taxon>
        <taxon>Yponomeutoidea</taxon>
        <taxon>Plutellidae</taxon>
        <taxon>Plutella</taxon>
    </lineage>
</organism>
<feature type="transmembrane region" description="Helical" evidence="6">
    <location>
        <begin position="533"/>
        <end position="555"/>
    </location>
</feature>
<feature type="transmembrane region" description="Helical" evidence="6">
    <location>
        <begin position="164"/>
        <end position="182"/>
    </location>
</feature>
<evidence type="ECO:0000256" key="3">
    <source>
        <dbReference type="ARBA" id="ARBA00022989"/>
    </source>
</evidence>
<accession>A0ABQ7QV46</accession>
<evidence type="ECO:0000259" key="7">
    <source>
        <dbReference type="Pfam" id="PF13906"/>
    </source>
</evidence>